<sequence length="115" mass="12375">MPLTCCSTPYPPSLALAHPIAVLQTPIPFPNTEVRFVSAEKERIVFFAESRKASVCIEEGNRRERVARSKAEEGIEGRIIGVSSKGGRLSGLDPGGECERCGLNDDGLQVKFGGD</sequence>
<evidence type="ECO:0000313" key="2">
    <source>
        <dbReference type="Proteomes" id="UP000701801"/>
    </source>
</evidence>
<protein>
    <submittedName>
        <fullName evidence="1">Uncharacterized protein</fullName>
    </submittedName>
</protein>
<comment type="caution">
    <text evidence="1">The sequence shown here is derived from an EMBL/GenBank/DDBJ whole genome shotgun (WGS) entry which is preliminary data.</text>
</comment>
<reference evidence="1" key="1">
    <citation type="submission" date="2021-07" db="EMBL/GenBank/DDBJ databases">
        <authorList>
            <person name="Durling M."/>
        </authorList>
    </citation>
    <scope>NUCLEOTIDE SEQUENCE</scope>
</reference>
<keyword evidence="2" id="KW-1185">Reference proteome</keyword>
<dbReference type="AlphaFoldDB" id="A0A9N9LDX4"/>
<organism evidence="1 2">
    <name type="scientific">Hymenoscyphus albidus</name>
    <dbReference type="NCBI Taxonomy" id="595503"/>
    <lineage>
        <taxon>Eukaryota</taxon>
        <taxon>Fungi</taxon>
        <taxon>Dikarya</taxon>
        <taxon>Ascomycota</taxon>
        <taxon>Pezizomycotina</taxon>
        <taxon>Leotiomycetes</taxon>
        <taxon>Helotiales</taxon>
        <taxon>Helotiaceae</taxon>
        <taxon>Hymenoscyphus</taxon>
    </lineage>
</organism>
<dbReference type="EMBL" id="CAJVRM010000020">
    <property type="protein sequence ID" value="CAG8971410.1"/>
    <property type="molecule type" value="Genomic_DNA"/>
</dbReference>
<name>A0A9N9LDX4_9HELO</name>
<gene>
    <name evidence="1" type="ORF">HYALB_00001992</name>
</gene>
<dbReference type="Proteomes" id="UP000701801">
    <property type="component" value="Unassembled WGS sequence"/>
</dbReference>
<proteinExistence type="predicted"/>
<accession>A0A9N9LDX4</accession>
<evidence type="ECO:0000313" key="1">
    <source>
        <dbReference type="EMBL" id="CAG8971410.1"/>
    </source>
</evidence>